<keyword evidence="2" id="KW-1003">Cell membrane</keyword>
<feature type="transmembrane region" description="Helical" evidence="6">
    <location>
        <begin position="57"/>
        <end position="76"/>
    </location>
</feature>
<evidence type="ECO:0000313" key="8">
    <source>
        <dbReference type="Proteomes" id="UP001501521"/>
    </source>
</evidence>
<comment type="subcellular location">
    <subcellularLocation>
        <location evidence="1">Cell membrane</location>
        <topology evidence="1">Multi-pass membrane protein</topology>
    </subcellularLocation>
</comment>
<dbReference type="PANTHER" id="PTHR32196">
    <property type="entry name" value="ABC TRANSPORTER PERMEASE PROTEIN YPHD-RELATED-RELATED"/>
    <property type="match status" value="1"/>
</dbReference>
<comment type="caution">
    <text evidence="7">The sequence shown here is derived from an EMBL/GenBank/DDBJ whole genome shotgun (WGS) entry which is preliminary data.</text>
</comment>
<evidence type="ECO:0000256" key="1">
    <source>
        <dbReference type="ARBA" id="ARBA00004651"/>
    </source>
</evidence>
<keyword evidence="5 6" id="KW-0472">Membrane</keyword>
<protein>
    <submittedName>
        <fullName evidence="7">ABC transporter permease</fullName>
    </submittedName>
</protein>
<dbReference type="RefSeq" id="WP_345582296.1">
    <property type="nucleotide sequence ID" value="NZ_BAABLV010000031.1"/>
</dbReference>
<dbReference type="CDD" id="cd06579">
    <property type="entry name" value="TM_PBP1_transp_AraH_like"/>
    <property type="match status" value="1"/>
</dbReference>
<name>A0ABP9FEY2_9ACTN</name>
<dbReference type="Proteomes" id="UP001501521">
    <property type="component" value="Unassembled WGS sequence"/>
</dbReference>
<keyword evidence="4 6" id="KW-1133">Transmembrane helix</keyword>
<accession>A0ABP9FEY2</accession>
<sequence length="337" mass="35293">MTATATATASRARSRERVLPPAITGQEFILIGVIALLWIILAFATPGFLEPYSIQSLLWRLAPVGIMAIGMTIIMVTAGIDISIAAILMVCSVTLGKLIAEAGMNFWLALLVSMGLGAVLGAVNGLLISYGRVPAIIITFGTANLFQFVGLKIFDSKTVNGLPASRGILGPGAEGRIAGVPIAFIIMLVLVTLAWIYLRHWPGGRHFYAIGDDPHAASLAGVNVRWRMFIAYVVMGLLVGLAAGITIAGGTSTLDQSVGRGQELMTIAATVIGGTSVMGGRGSVFGAVLGALLVQTVATGVTQLGWPSQLSNLFVGIFIIIAVGADLIRERRRKARL</sequence>
<dbReference type="EMBL" id="BAABLV010000031">
    <property type="protein sequence ID" value="GAA4900923.1"/>
    <property type="molecule type" value="Genomic_DNA"/>
</dbReference>
<evidence type="ECO:0000256" key="6">
    <source>
        <dbReference type="SAM" id="Phobius"/>
    </source>
</evidence>
<evidence type="ECO:0000256" key="2">
    <source>
        <dbReference type="ARBA" id="ARBA00022475"/>
    </source>
</evidence>
<proteinExistence type="predicted"/>
<organism evidence="7 8">
    <name type="scientific">Tessaracoccus lubricantis</name>
    <dbReference type="NCBI Taxonomy" id="545543"/>
    <lineage>
        <taxon>Bacteria</taxon>
        <taxon>Bacillati</taxon>
        <taxon>Actinomycetota</taxon>
        <taxon>Actinomycetes</taxon>
        <taxon>Propionibacteriales</taxon>
        <taxon>Propionibacteriaceae</taxon>
        <taxon>Tessaracoccus</taxon>
    </lineage>
</organism>
<gene>
    <name evidence="7" type="ORF">GCM10025789_19430</name>
</gene>
<feature type="transmembrane region" description="Helical" evidence="6">
    <location>
        <begin position="310"/>
        <end position="328"/>
    </location>
</feature>
<feature type="transmembrane region" description="Helical" evidence="6">
    <location>
        <begin position="107"/>
        <end position="127"/>
    </location>
</feature>
<feature type="transmembrane region" description="Helical" evidence="6">
    <location>
        <begin position="28"/>
        <end position="45"/>
    </location>
</feature>
<reference evidence="8" key="1">
    <citation type="journal article" date="2019" name="Int. J. Syst. Evol. Microbiol.">
        <title>The Global Catalogue of Microorganisms (GCM) 10K type strain sequencing project: providing services to taxonomists for standard genome sequencing and annotation.</title>
        <authorList>
            <consortium name="The Broad Institute Genomics Platform"/>
            <consortium name="The Broad Institute Genome Sequencing Center for Infectious Disease"/>
            <person name="Wu L."/>
            <person name="Ma J."/>
        </authorList>
    </citation>
    <scope>NUCLEOTIDE SEQUENCE [LARGE SCALE GENOMIC DNA]</scope>
    <source>
        <strain evidence="8">JCM 19125</strain>
    </source>
</reference>
<evidence type="ECO:0000313" key="7">
    <source>
        <dbReference type="EMBL" id="GAA4900923.1"/>
    </source>
</evidence>
<feature type="transmembrane region" description="Helical" evidence="6">
    <location>
        <begin position="133"/>
        <end position="154"/>
    </location>
</feature>
<evidence type="ECO:0000256" key="4">
    <source>
        <dbReference type="ARBA" id="ARBA00022989"/>
    </source>
</evidence>
<dbReference type="InterPro" id="IPR001851">
    <property type="entry name" value="ABC_transp_permease"/>
</dbReference>
<evidence type="ECO:0000256" key="5">
    <source>
        <dbReference type="ARBA" id="ARBA00023136"/>
    </source>
</evidence>
<keyword evidence="8" id="KW-1185">Reference proteome</keyword>
<evidence type="ECO:0000256" key="3">
    <source>
        <dbReference type="ARBA" id="ARBA00022692"/>
    </source>
</evidence>
<dbReference type="Pfam" id="PF02653">
    <property type="entry name" value="BPD_transp_2"/>
    <property type="match status" value="1"/>
</dbReference>
<feature type="transmembrane region" description="Helical" evidence="6">
    <location>
        <begin position="175"/>
        <end position="198"/>
    </location>
</feature>
<keyword evidence="3 6" id="KW-0812">Transmembrane</keyword>
<feature type="transmembrane region" description="Helical" evidence="6">
    <location>
        <begin position="229"/>
        <end position="250"/>
    </location>
</feature>